<accession>A0A2Z6QWB1</accession>
<dbReference type="Pfam" id="PF00076">
    <property type="entry name" value="RRM_1"/>
    <property type="match status" value="1"/>
</dbReference>
<dbReference type="SUPFAM" id="SSF56219">
    <property type="entry name" value="DNase I-like"/>
    <property type="match status" value="1"/>
</dbReference>
<dbReference type="GO" id="GO:0003723">
    <property type="term" value="F:RNA binding"/>
    <property type="evidence" value="ECO:0007669"/>
    <property type="project" value="InterPro"/>
</dbReference>
<gene>
    <name evidence="3" type="ORF">RclHR1_15640009</name>
</gene>
<dbReference type="SUPFAM" id="SSF54928">
    <property type="entry name" value="RNA-binding domain, RBD"/>
    <property type="match status" value="1"/>
</dbReference>
<evidence type="ECO:0000259" key="2">
    <source>
        <dbReference type="Pfam" id="PF00076"/>
    </source>
</evidence>
<organism evidence="3 4">
    <name type="scientific">Rhizophagus clarus</name>
    <dbReference type="NCBI Taxonomy" id="94130"/>
    <lineage>
        <taxon>Eukaryota</taxon>
        <taxon>Fungi</taxon>
        <taxon>Fungi incertae sedis</taxon>
        <taxon>Mucoromycota</taxon>
        <taxon>Glomeromycotina</taxon>
        <taxon>Glomeromycetes</taxon>
        <taxon>Glomerales</taxon>
        <taxon>Glomeraceae</taxon>
        <taxon>Rhizophagus</taxon>
    </lineage>
</organism>
<evidence type="ECO:0000313" key="4">
    <source>
        <dbReference type="Proteomes" id="UP000247702"/>
    </source>
</evidence>
<dbReference type="AlphaFoldDB" id="A0A2Z6QWB1"/>
<feature type="region of interest" description="Disordered" evidence="1">
    <location>
        <begin position="316"/>
        <end position="340"/>
    </location>
</feature>
<proteinExistence type="predicted"/>
<dbReference type="EMBL" id="BEXD01000629">
    <property type="protein sequence ID" value="GBB89011.1"/>
    <property type="molecule type" value="Genomic_DNA"/>
</dbReference>
<feature type="compositionally biased region" description="Polar residues" evidence="1">
    <location>
        <begin position="316"/>
        <end position="332"/>
    </location>
</feature>
<dbReference type="CDD" id="cd00590">
    <property type="entry name" value="RRM_SF"/>
    <property type="match status" value="1"/>
</dbReference>
<feature type="region of interest" description="Disordered" evidence="1">
    <location>
        <begin position="166"/>
        <end position="216"/>
    </location>
</feature>
<dbReference type="InterPro" id="IPR000504">
    <property type="entry name" value="RRM_dom"/>
</dbReference>
<dbReference type="Proteomes" id="UP000247702">
    <property type="component" value="Unassembled WGS sequence"/>
</dbReference>
<dbReference type="Gene3D" id="3.60.10.10">
    <property type="entry name" value="Endonuclease/exonuclease/phosphatase"/>
    <property type="match status" value="1"/>
</dbReference>
<keyword evidence="4" id="KW-1185">Reference proteome</keyword>
<evidence type="ECO:0000313" key="3">
    <source>
        <dbReference type="EMBL" id="GBB89011.1"/>
    </source>
</evidence>
<feature type="domain" description="RRM" evidence="2">
    <location>
        <begin position="75"/>
        <end position="129"/>
    </location>
</feature>
<dbReference type="InterPro" id="IPR035979">
    <property type="entry name" value="RBD_domain_sf"/>
</dbReference>
<protein>
    <recommendedName>
        <fullName evidence="2">RRM domain-containing protein</fullName>
    </recommendedName>
</protein>
<sequence length="600" mass="66749">MSYFKKFGNIASCRVYFRKNAKVQQARIVYDSALSIARFDTQWAIYCFSTCLRVTPCHYTVDQKSSCYEFVATLTQLPPNTKDIDLAPLIRDLGDKAVNVPLSLNSYKPKRWAYITFNSQETMDAAMEQIIGFRDYTLQWNLPDNTNKLCHRCVAALKERFNINQPARLKERSRSGSHSCLRSKDPGNFQSSQPQKPLANTRILNSPYRDRSKSNDKCDHLVSFSMVLRTSPSLSSPNQAITMSSHEAANILSLLKSLQQDMAEVCDRITALELNDRRMTRIEQHLGLLPSPDIPATNQSSDMLIDAPVISNSTVTPVSSRPTASPVQTPLNPLSPGFTPSRPVRATLSAPIDLPEISSPSSTSQAVPSPTQTRDKIQAINAKHSAIKNKLDMLANSISGFIGSITSSSSSSNSASMADNNFNYDSFVRNPLNPLNIDNLSLQDSLFSFTSPTPFPRNSFNISLFNINGLKMFSHNKIELLNDFFSLKHISFGGVVDTHLHSKQMHFLSKQLSNYTVFSSALDTSQHVRSSGGVSLFIENSLAPHVHTYSSLSSRLLSVDLYFKGHVKLRIFVVYIPPTSDQSLRDKTIDLLISALSEAK</sequence>
<dbReference type="InterPro" id="IPR036691">
    <property type="entry name" value="Endo/exonu/phosph_ase_sf"/>
</dbReference>
<name>A0A2Z6QWB1_9GLOM</name>
<reference evidence="3 4" key="1">
    <citation type="submission" date="2017-11" db="EMBL/GenBank/DDBJ databases">
        <title>The genome of Rhizophagus clarus HR1 reveals common genetic basis of auxotrophy among arbuscular mycorrhizal fungi.</title>
        <authorList>
            <person name="Kobayashi Y."/>
        </authorList>
    </citation>
    <scope>NUCLEOTIDE SEQUENCE [LARGE SCALE GENOMIC DNA]</scope>
    <source>
        <strain evidence="3 4">HR1</strain>
    </source>
</reference>
<feature type="compositionally biased region" description="Low complexity" evidence="1">
    <location>
        <begin position="358"/>
        <end position="372"/>
    </location>
</feature>
<feature type="region of interest" description="Disordered" evidence="1">
    <location>
        <begin position="354"/>
        <end position="373"/>
    </location>
</feature>
<dbReference type="STRING" id="94130.A0A2Z6QWB1"/>
<evidence type="ECO:0000256" key="1">
    <source>
        <dbReference type="SAM" id="MobiDB-lite"/>
    </source>
</evidence>
<comment type="caution">
    <text evidence="3">The sequence shown here is derived from an EMBL/GenBank/DDBJ whole genome shotgun (WGS) entry which is preliminary data.</text>
</comment>